<dbReference type="InterPro" id="IPR050186">
    <property type="entry name" value="TPT_transporter"/>
</dbReference>
<dbReference type="Pfam" id="PF03151">
    <property type="entry name" value="TPT"/>
    <property type="match status" value="1"/>
</dbReference>
<protein>
    <recommendedName>
        <fullName evidence="7">Sugar phosphate transporter domain-containing protein</fullName>
    </recommendedName>
</protein>
<dbReference type="AlphaFoldDB" id="A0A7S4PWM4"/>
<feature type="transmembrane region" description="Helical" evidence="5">
    <location>
        <begin position="118"/>
        <end position="141"/>
    </location>
</feature>
<dbReference type="PANTHER" id="PTHR11132">
    <property type="entry name" value="SOLUTE CARRIER FAMILY 35"/>
    <property type="match status" value="1"/>
</dbReference>
<evidence type="ECO:0000256" key="6">
    <source>
        <dbReference type="SAM" id="SignalP"/>
    </source>
</evidence>
<evidence type="ECO:0000256" key="4">
    <source>
        <dbReference type="ARBA" id="ARBA00023136"/>
    </source>
</evidence>
<keyword evidence="6" id="KW-0732">Signal</keyword>
<keyword evidence="2 5" id="KW-0812">Transmembrane</keyword>
<dbReference type="InterPro" id="IPR004853">
    <property type="entry name" value="Sugar_P_trans_dom"/>
</dbReference>
<evidence type="ECO:0000256" key="5">
    <source>
        <dbReference type="SAM" id="Phobius"/>
    </source>
</evidence>
<evidence type="ECO:0000256" key="3">
    <source>
        <dbReference type="ARBA" id="ARBA00022989"/>
    </source>
</evidence>
<feature type="signal peptide" evidence="6">
    <location>
        <begin position="1"/>
        <end position="26"/>
    </location>
</feature>
<feature type="transmembrane region" description="Helical" evidence="5">
    <location>
        <begin position="197"/>
        <end position="214"/>
    </location>
</feature>
<feature type="transmembrane region" description="Helical" evidence="5">
    <location>
        <begin position="312"/>
        <end position="336"/>
    </location>
</feature>
<evidence type="ECO:0000256" key="1">
    <source>
        <dbReference type="ARBA" id="ARBA00004141"/>
    </source>
</evidence>
<evidence type="ECO:0000313" key="8">
    <source>
        <dbReference type="EMBL" id="CAE4564576.1"/>
    </source>
</evidence>
<organism evidence="8">
    <name type="scientific">Alexandrium monilatum</name>
    <dbReference type="NCBI Taxonomy" id="311494"/>
    <lineage>
        <taxon>Eukaryota</taxon>
        <taxon>Sar</taxon>
        <taxon>Alveolata</taxon>
        <taxon>Dinophyceae</taxon>
        <taxon>Gonyaulacales</taxon>
        <taxon>Pyrocystaceae</taxon>
        <taxon>Alexandrium</taxon>
    </lineage>
</organism>
<feature type="chain" id="PRO_5030795524" description="Sugar phosphate transporter domain-containing protein" evidence="6">
    <location>
        <begin position="27"/>
        <end position="394"/>
    </location>
</feature>
<feature type="transmembrane region" description="Helical" evidence="5">
    <location>
        <begin position="66"/>
        <end position="84"/>
    </location>
</feature>
<feature type="transmembrane region" description="Helical" evidence="5">
    <location>
        <begin position="234"/>
        <end position="252"/>
    </location>
</feature>
<feature type="transmembrane region" description="Helical" evidence="5">
    <location>
        <begin position="367"/>
        <end position="385"/>
    </location>
</feature>
<gene>
    <name evidence="8" type="ORF">AMON00008_LOCUS4195</name>
</gene>
<keyword evidence="3 5" id="KW-1133">Transmembrane helix</keyword>
<feature type="transmembrane region" description="Helical" evidence="5">
    <location>
        <begin position="91"/>
        <end position="112"/>
    </location>
</feature>
<feature type="transmembrane region" description="Helical" evidence="5">
    <location>
        <begin position="272"/>
        <end position="292"/>
    </location>
</feature>
<evidence type="ECO:0000259" key="7">
    <source>
        <dbReference type="Pfam" id="PF03151"/>
    </source>
</evidence>
<name>A0A7S4PWM4_9DINO</name>
<accession>A0A7S4PWM4</accession>
<proteinExistence type="predicted"/>
<reference evidence="8" key="1">
    <citation type="submission" date="2021-01" db="EMBL/GenBank/DDBJ databases">
        <authorList>
            <person name="Corre E."/>
            <person name="Pelletier E."/>
            <person name="Niang G."/>
            <person name="Scheremetjew M."/>
            <person name="Finn R."/>
            <person name="Kale V."/>
            <person name="Holt S."/>
            <person name="Cochrane G."/>
            <person name="Meng A."/>
            <person name="Brown T."/>
            <person name="Cohen L."/>
        </authorList>
    </citation>
    <scope>NUCLEOTIDE SEQUENCE</scope>
    <source>
        <strain evidence="8">CCMP3105</strain>
    </source>
</reference>
<dbReference type="EMBL" id="HBNR01006377">
    <property type="protein sequence ID" value="CAE4564576.1"/>
    <property type="molecule type" value="Transcribed_RNA"/>
</dbReference>
<keyword evidence="4 5" id="KW-0472">Membrane</keyword>
<dbReference type="GO" id="GO:0016020">
    <property type="term" value="C:membrane"/>
    <property type="evidence" value="ECO:0007669"/>
    <property type="project" value="UniProtKB-SubCell"/>
</dbReference>
<sequence>MSSGGLGRGLLMSVASLLIQGSGVTAVRAKLGGMFDDSGSQVLLPVAWLQVTFGSSDAGGSLVGPLAYIACVLGTISIVVFLYWSRSVGEIFSIVVYLLALSTVRLSVKAVFLECGFIYPLAVSTVHFVVAALAAFGVLFYRSLSRGIAIPVPTRSEFLFGLLPIAACFSTCIGMGNQVLDLCSVPFAEVLGSTQPLISVPMVILLGMPFNMWLSLPTSLVVAGCAICSIGDMHFSWLGLVLAILSNVLRALKVAFQQKTLRASAEHGFDPVAILAWMSIPAAVLMLTWSLALEGPAPTLQLVGGRGSWNLVSSVLLSSVPATILNLSQLFVVAGLGAVGSQVVGQLKIALTILGSVVLLGEQVVPLQALGFAAIVVGTFFYSRWDQASKASAK</sequence>
<feature type="domain" description="Sugar phosphate transporter" evidence="7">
    <location>
        <begin position="117"/>
        <end position="383"/>
    </location>
</feature>
<comment type="subcellular location">
    <subcellularLocation>
        <location evidence="1">Membrane</location>
        <topology evidence="1">Multi-pass membrane protein</topology>
    </subcellularLocation>
</comment>
<evidence type="ECO:0000256" key="2">
    <source>
        <dbReference type="ARBA" id="ARBA00022692"/>
    </source>
</evidence>